<dbReference type="Gene3D" id="1.10.150.280">
    <property type="entry name" value="AF1531-like domain"/>
    <property type="match status" value="1"/>
</dbReference>
<organism evidence="2 3">
    <name type="scientific">Pseudomonas solani</name>
    <dbReference type="NCBI Taxonomy" id="2731552"/>
    <lineage>
        <taxon>Bacteria</taxon>
        <taxon>Pseudomonadati</taxon>
        <taxon>Pseudomonadota</taxon>
        <taxon>Gammaproteobacteria</taxon>
        <taxon>Pseudomonadales</taxon>
        <taxon>Pseudomonadaceae</taxon>
        <taxon>Pseudomonas</taxon>
    </lineage>
</organism>
<dbReference type="InterPro" id="IPR051675">
    <property type="entry name" value="Endo/Exo/Phosphatase_dom_1"/>
</dbReference>
<dbReference type="Pfam" id="PF12836">
    <property type="entry name" value="HHH_3"/>
    <property type="match status" value="1"/>
</dbReference>
<accession>A0ABM7LCR1</accession>
<protein>
    <submittedName>
        <fullName evidence="2">Competence protein ComEA</fullName>
    </submittedName>
</protein>
<dbReference type="PANTHER" id="PTHR21180:SF32">
    <property type="entry name" value="ENDONUCLEASE_EXONUCLEASE_PHOSPHATASE FAMILY DOMAIN-CONTAINING PROTEIN 1"/>
    <property type="match status" value="1"/>
</dbReference>
<sequence>MMILVRILSLLFVFLGFAGSAIAAEVPPKSEPAKVAAEQVSKKIDINKADAVALQEVMIGVGEQKAKAIVEYREANGAFSSVDDLLQVKGIGAKTLEANRDRLSVE</sequence>
<gene>
    <name evidence="2" type="ORF">PSm6_37570</name>
</gene>
<dbReference type="EMBL" id="AP023081">
    <property type="protein sequence ID" value="BCD87350.1"/>
    <property type="molecule type" value="Genomic_DNA"/>
</dbReference>
<dbReference type="InterPro" id="IPR004509">
    <property type="entry name" value="Competence_ComEA_HhH"/>
</dbReference>
<keyword evidence="3" id="KW-1185">Reference proteome</keyword>
<keyword evidence="1" id="KW-0732">Signal</keyword>
<feature type="chain" id="PRO_5046411838" evidence="1">
    <location>
        <begin position="24"/>
        <end position="106"/>
    </location>
</feature>
<evidence type="ECO:0000313" key="2">
    <source>
        <dbReference type="EMBL" id="BCD87350.1"/>
    </source>
</evidence>
<name>A0ABM7LCR1_9PSED</name>
<dbReference type="NCBIfam" id="TIGR00426">
    <property type="entry name" value="competence protein ComEA helix-hairpin-helix repeat region"/>
    <property type="match status" value="1"/>
</dbReference>
<evidence type="ECO:0000313" key="3">
    <source>
        <dbReference type="Proteomes" id="UP001064896"/>
    </source>
</evidence>
<dbReference type="SUPFAM" id="SSF47781">
    <property type="entry name" value="RuvA domain 2-like"/>
    <property type="match status" value="1"/>
</dbReference>
<dbReference type="PANTHER" id="PTHR21180">
    <property type="entry name" value="ENDONUCLEASE/EXONUCLEASE/PHOSPHATASE FAMILY DOMAIN-CONTAINING PROTEIN 1"/>
    <property type="match status" value="1"/>
</dbReference>
<reference evidence="2" key="1">
    <citation type="submission" date="2020-05" db="EMBL/GenBank/DDBJ databases">
        <title>Complete genome sequence of Pseudomonas sp. Sm006.</title>
        <authorList>
            <person name="Takeuchi K."/>
            <person name="Someya N."/>
        </authorList>
    </citation>
    <scope>NUCLEOTIDE SEQUENCE</scope>
    <source>
        <strain evidence="2">Sm006</strain>
    </source>
</reference>
<dbReference type="InterPro" id="IPR010994">
    <property type="entry name" value="RuvA_2-like"/>
</dbReference>
<evidence type="ECO:0000256" key="1">
    <source>
        <dbReference type="SAM" id="SignalP"/>
    </source>
</evidence>
<dbReference type="Proteomes" id="UP001064896">
    <property type="component" value="Chromosome"/>
</dbReference>
<proteinExistence type="predicted"/>
<feature type="signal peptide" evidence="1">
    <location>
        <begin position="1"/>
        <end position="23"/>
    </location>
</feature>